<dbReference type="GO" id="GO:0005886">
    <property type="term" value="C:plasma membrane"/>
    <property type="evidence" value="ECO:0007669"/>
    <property type="project" value="TreeGrafter"/>
</dbReference>
<comment type="caution">
    <text evidence="5">The sequence shown here is derived from an EMBL/GenBank/DDBJ whole genome shotgun (WGS) entry which is preliminary data.</text>
</comment>
<dbReference type="SUPFAM" id="SSF49503">
    <property type="entry name" value="Cupredoxins"/>
    <property type="match status" value="1"/>
</dbReference>
<gene>
    <name evidence="5" type="ORF">IFM89_000130</name>
</gene>
<dbReference type="Proteomes" id="UP000631114">
    <property type="component" value="Unassembled WGS sequence"/>
</dbReference>
<proteinExistence type="predicted"/>
<evidence type="ECO:0000256" key="2">
    <source>
        <dbReference type="ARBA" id="ARBA00023180"/>
    </source>
</evidence>
<name>A0A835I2C8_9MAGN</name>
<sequence>MARAMGMYFMVLGMLVISLSLGGKMVEAQQVHHVVGGDRGWDPASDLQSWSSNKIFRVGDNIWFTYSAAQESVTELSSKEEFESCDTRNPIKMYTDGVSKVPLDGEGIRYFISSKPENCRNGLKLHVEVLPKLETQRQPVTSNVRSDLALAAGPTPSGTIRIREVSILLSFVLALVACL</sequence>
<dbReference type="GO" id="GO:0009055">
    <property type="term" value="F:electron transfer activity"/>
    <property type="evidence" value="ECO:0007669"/>
    <property type="project" value="InterPro"/>
</dbReference>
<feature type="domain" description="Phytocyanin" evidence="4">
    <location>
        <begin position="31"/>
        <end position="131"/>
    </location>
</feature>
<dbReference type="Pfam" id="PF02298">
    <property type="entry name" value="Cu_bind_like"/>
    <property type="match status" value="1"/>
</dbReference>
<evidence type="ECO:0000313" key="5">
    <source>
        <dbReference type="EMBL" id="KAF9607783.1"/>
    </source>
</evidence>
<keyword evidence="3" id="KW-0732">Signal</keyword>
<evidence type="ECO:0000313" key="6">
    <source>
        <dbReference type="Proteomes" id="UP000631114"/>
    </source>
</evidence>
<evidence type="ECO:0000259" key="4">
    <source>
        <dbReference type="PROSITE" id="PS51485"/>
    </source>
</evidence>
<dbReference type="FunFam" id="2.60.40.420:FF:000034">
    <property type="entry name" value="Cupredoxin superfamily protein"/>
    <property type="match status" value="1"/>
</dbReference>
<dbReference type="EMBL" id="JADFTS010000004">
    <property type="protein sequence ID" value="KAF9607783.1"/>
    <property type="molecule type" value="Genomic_DNA"/>
</dbReference>
<feature type="chain" id="PRO_5032519870" description="Phytocyanin domain-containing protein" evidence="3">
    <location>
        <begin position="29"/>
        <end position="179"/>
    </location>
</feature>
<dbReference type="Gene3D" id="2.60.40.420">
    <property type="entry name" value="Cupredoxins - blue copper proteins"/>
    <property type="match status" value="1"/>
</dbReference>
<dbReference type="InterPro" id="IPR003245">
    <property type="entry name" value="Phytocyanin_dom"/>
</dbReference>
<dbReference type="PANTHER" id="PTHR33021">
    <property type="entry name" value="BLUE COPPER PROTEIN"/>
    <property type="match status" value="1"/>
</dbReference>
<reference evidence="5 6" key="1">
    <citation type="submission" date="2020-10" db="EMBL/GenBank/DDBJ databases">
        <title>The Coptis chinensis genome and diversification of protoberbering-type alkaloids.</title>
        <authorList>
            <person name="Wang B."/>
            <person name="Shu S."/>
            <person name="Song C."/>
            <person name="Liu Y."/>
        </authorList>
    </citation>
    <scope>NUCLEOTIDE SEQUENCE [LARGE SCALE GENOMIC DNA]</scope>
    <source>
        <strain evidence="5">HL-2020</strain>
        <tissue evidence="5">Leaf</tissue>
    </source>
</reference>
<dbReference type="OrthoDB" id="1896188at2759"/>
<dbReference type="AlphaFoldDB" id="A0A835I2C8"/>
<keyword evidence="6" id="KW-1185">Reference proteome</keyword>
<feature type="signal peptide" evidence="3">
    <location>
        <begin position="1"/>
        <end position="28"/>
    </location>
</feature>
<dbReference type="InterPro" id="IPR039391">
    <property type="entry name" value="Phytocyanin-like"/>
</dbReference>
<dbReference type="PROSITE" id="PS51485">
    <property type="entry name" value="PHYTOCYANIN"/>
    <property type="match status" value="1"/>
</dbReference>
<organism evidence="5 6">
    <name type="scientific">Coptis chinensis</name>
    <dbReference type="NCBI Taxonomy" id="261450"/>
    <lineage>
        <taxon>Eukaryota</taxon>
        <taxon>Viridiplantae</taxon>
        <taxon>Streptophyta</taxon>
        <taxon>Embryophyta</taxon>
        <taxon>Tracheophyta</taxon>
        <taxon>Spermatophyta</taxon>
        <taxon>Magnoliopsida</taxon>
        <taxon>Ranunculales</taxon>
        <taxon>Ranunculaceae</taxon>
        <taxon>Coptidoideae</taxon>
        <taxon>Coptis</taxon>
    </lineage>
</organism>
<dbReference type="CDD" id="cd04216">
    <property type="entry name" value="Phytocyanin"/>
    <property type="match status" value="1"/>
</dbReference>
<keyword evidence="2" id="KW-0325">Glycoprotein</keyword>
<accession>A0A835I2C8</accession>
<dbReference type="PANTHER" id="PTHR33021:SF31">
    <property type="entry name" value="OS02G0720100 PROTEIN"/>
    <property type="match status" value="1"/>
</dbReference>
<evidence type="ECO:0000256" key="3">
    <source>
        <dbReference type="SAM" id="SignalP"/>
    </source>
</evidence>
<evidence type="ECO:0000256" key="1">
    <source>
        <dbReference type="ARBA" id="ARBA00023157"/>
    </source>
</evidence>
<dbReference type="InterPro" id="IPR008972">
    <property type="entry name" value="Cupredoxin"/>
</dbReference>
<keyword evidence="1" id="KW-1015">Disulfide bond</keyword>
<protein>
    <recommendedName>
        <fullName evidence="4">Phytocyanin domain-containing protein</fullName>
    </recommendedName>
</protein>